<evidence type="ECO:0000256" key="3">
    <source>
        <dbReference type="ARBA" id="ARBA00022679"/>
    </source>
</evidence>
<reference evidence="5 6" key="1">
    <citation type="submission" date="2016-10" db="EMBL/GenBank/DDBJ databases">
        <authorList>
            <person name="Varghese N."/>
            <person name="Submissions S."/>
        </authorList>
    </citation>
    <scope>NUCLEOTIDE SEQUENCE [LARGE SCALE GENOMIC DNA]</scope>
    <source>
        <strain evidence="5 6">YR512</strain>
    </source>
</reference>
<organism evidence="5 6">
    <name type="scientific">Candidatus Pantoea symbiotica</name>
    <dbReference type="NCBI Taxonomy" id="1884370"/>
    <lineage>
        <taxon>Bacteria</taxon>
        <taxon>Pseudomonadati</taxon>
        <taxon>Pseudomonadota</taxon>
        <taxon>Gammaproteobacteria</taxon>
        <taxon>Enterobacterales</taxon>
        <taxon>Erwiniaceae</taxon>
        <taxon>Pantoea</taxon>
    </lineage>
</organism>
<dbReference type="PANTHER" id="PTHR12526:SF640">
    <property type="entry name" value="COLANIC ACID BIOSYNTHESIS GLYCOSYLTRANSFERASE WCAL-RELATED"/>
    <property type="match status" value="1"/>
</dbReference>
<accession>A0A1I3WY81</accession>
<sequence length="423" mass="47156">MVTALQQKFSTSWGEVMKLTFFTMRFPVASETFVLNQVTHFIDAGYDVEIISVFPGDMINRHAAFDDYNLAAKTHYLLPEEKVSNLDKLTQRIGLILPKITKGALLKSLNVRRYGAQASKLLLPAIVANTKQPYTADVFLVHFGYAGALANKLRELGVLKGKQATVFHGADISRRHILEEHKLDYINLFKQSELMLPISHLWENKLIEMGCPRAKVHVTRMGIEPEKFNFRPREAFHQPLRIVSVARLTEKKGLDVAVKASEILRNNGGQFQFTIIGNGEQDGMMREHIARAGLQDCVDMPGFKPQDEIRQALNEADIFLLPSKTAADGDMEGIPVALMEAMAVGLPVVSTYHSGIPELIENDVSGWLVAENDPDELAATLLRLSRGDVDVAPVVAAARQKVETEFNQHIAYGELAKILERMV</sequence>
<keyword evidence="6" id="KW-1185">Reference proteome</keyword>
<evidence type="ECO:0000313" key="6">
    <source>
        <dbReference type="Proteomes" id="UP000198841"/>
    </source>
</evidence>
<gene>
    <name evidence="5" type="ORF">SAMN05518863_104431</name>
</gene>
<comment type="similarity">
    <text evidence="1">Belongs to the glycosyltransferase group 1 family. Glycosyltransferase 4 subfamily.</text>
</comment>
<keyword evidence="2" id="KW-0328">Glycosyltransferase</keyword>
<keyword evidence="3" id="KW-0808">Transferase</keyword>
<dbReference type="EMBL" id="FOSD01000004">
    <property type="protein sequence ID" value="SFK11596.1"/>
    <property type="molecule type" value="Genomic_DNA"/>
</dbReference>
<dbReference type="SUPFAM" id="SSF53756">
    <property type="entry name" value="UDP-Glycosyltransferase/glycogen phosphorylase"/>
    <property type="match status" value="1"/>
</dbReference>
<dbReference type="InterPro" id="IPR001296">
    <property type="entry name" value="Glyco_trans_1"/>
</dbReference>
<proteinExistence type="inferred from homology"/>
<evidence type="ECO:0000259" key="4">
    <source>
        <dbReference type="Pfam" id="PF00534"/>
    </source>
</evidence>
<dbReference type="PANTHER" id="PTHR12526">
    <property type="entry name" value="GLYCOSYLTRANSFERASE"/>
    <property type="match status" value="1"/>
</dbReference>
<dbReference type="Pfam" id="PF00534">
    <property type="entry name" value="Glycos_transf_1"/>
    <property type="match status" value="1"/>
</dbReference>
<comment type="caution">
    <text evidence="5">The sequence shown here is derived from an EMBL/GenBank/DDBJ whole genome shotgun (WGS) entry which is preliminary data.</text>
</comment>
<evidence type="ECO:0000256" key="1">
    <source>
        <dbReference type="ARBA" id="ARBA00009481"/>
    </source>
</evidence>
<evidence type="ECO:0000313" key="5">
    <source>
        <dbReference type="EMBL" id="SFK11596.1"/>
    </source>
</evidence>
<feature type="domain" description="Glycosyl transferase family 1" evidence="4">
    <location>
        <begin position="231"/>
        <end position="386"/>
    </location>
</feature>
<dbReference type="Gene3D" id="3.40.50.2000">
    <property type="entry name" value="Glycogen Phosphorylase B"/>
    <property type="match status" value="2"/>
</dbReference>
<evidence type="ECO:0000256" key="2">
    <source>
        <dbReference type="ARBA" id="ARBA00022676"/>
    </source>
</evidence>
<protein>
    <submittedName>
        <fullName evidence="5">Colanic acid/amylovoran biosynthesis glycosyltransferase</fullName>
    </submittedName>
</protein>
<name>A0A1I3WY81_9GAMM</name>
<dbReference type="Proteomes" id="UP000198841">
    <property type="component" value="Unassembled WGS sequence"/>
</dbReference>